<sequence length="422" mass="46237">MAAVVGLQSLQHNNDSQKMKNLAHKIYVTAFCLLALVAVSNTADAQKKRTSKKSTKRTTTKPKAKTTAPKTDYNTQAPAVTETTPVATPPVNAQTTLPKDSLPTDSLPPMDGFFKSEMFNNAKAYNYPAISSRDARFYKRIWRDIDVNDPKNALFNVPGATLAEIVLEGLRTGKITAYEPSATNNDSTFAKRINVLNALSRFQDSTMVDQFDANGNKIGSKMVLNDFNPASITKFRTKEDIYFDKKRSMVVTRIIGIAPLKAISAGGSIVGEAPVFWLYFPQCRDFFATKDVSDPDRNLYDTSLDDIFLQKRYTSTIVRETGSNTQRTTAQIASATGVLPGATAADVINGEQDKTAKSKSIESKIQNFKAKTWSYDIQKTPTAAEKKAAEKAQKEAEKAQKAAEKAASKPAKTPTTTTPTKN</sequence>
<feature type="compositionally biased region" description="Basic residues" evidence="1">
    <location>
        <begin position="48"/>
        <end position="64"/>
    </location>
</feature>
<dbReference type="Proteomes" id="UP001258315">
    <property type="component" value="Unassembled WGS sequence"/>
</dbReference>
<evidence type="ECO:0000313" key="3">
    <source>
        <dbReference type="Proteomes" id="UP001258315"/>
    </source>
</evidence>
<name>A0ABU3GSQ3_9SPHI</name>
<comment type="caution">
    <text evidence="2">The sequence shown here is derived from an EMBL/GenBank/DDBJ whole genome shotgun (WGS) entry which is preliminary data.</text>
</comment>
<dbReference type="Pfam" id="PF19841">
    <property type="entry name" value="GldN"/>
    <property type="match status" value="1"/>
</dbReference>
<dbReference type="NCBIfam" id="TIGR03523">
    <property type="entry name" value="GldN"/>
    <property type="match status" value="1"/>
</dbReference>
<feature type="compositionally biased region" description="Basic and acidic residues" evidence="1">
    <location>
        <begin position="384"/>
        <end position="407"/>
    </location>
</feature>
<evidence type="ECO:0000256" key="1">
    <source>
        <dbReference type="SAM" id="MobiDB-lite"/>
    </source>
</evidence>
<feature type="compositionally biased region" description="Low complexity" evidence="1">
    <location>
        <begin position="65"/>
        <end position="96"/>
    </location>
</feature>
<feature type="region of interest" description="Disordered" evidence="1">
    <location>
        <begin position="383"/>
        <end position="422"/>
    </location>
</feature>
<feature type="region of interest" description="Disordered" evidence="1">
    <location>
        <begin position="44"/>
        <end position="105"/>
    </location>
</feature>
<evidence type="ECO:0000313" key="2">
    <source>
        <dbReference type="EMBL" id="MDT3402611.1"/>
    </source>
</evidence>
<keyword evidence="3" id="KW-1185">Reference proteome</keyword>
<feature type="compositionally biased region" description="Low complexity" evidence="1">
    <location>
        <begin position="408"/>
        <end position="422"/>
    </location>
</feature>
<dbReference type="InterPro" id="IPR019847">
    <property type="entry name" value="Gliding_motility_assoc_GldN"/>
</dbReference>
<protein>
    <submittedName>
        <fullName evidence="2">Gliding motility associated protein GldN</fullName>
    </submittedName>
</protein>
<organism evidence="2 3">
    <name type="scientific">Mucilaginibacter terrae</name>
    <dbReference type="NCBI Taxonomy" id="1955052"/>
    <lineage>
        <taxon>Bacteria</taxon>
        <taxon>Pseudomonadati</taxon>
        <taxon>Bacteroidota</taxon>
        <taxon>Sphingobacteriia</taxon>
        <taxon>Sphingobacteriales</taxon>
        <taxon>Sphingobacteriaceae</taxon>
        <taxon>Mucilaginibacter</taxon>
    </lineage>
</organism>
<dbReference type="EMBL" id="JAVLVU010000001">
    <property type="protein sequence ID" value="MDT3402611.1"/>
    <property type="molecule type" value="Genomic_DNA"/>
</dbReference>
<reference evidence="3" key="1">
    <citation type="submission" date="2023-07" db="EMBL/GenBank/DDBJ databases">
        <title>Functional and genomic diversity of the sorghum phyllosphere microbiome.</title>
        <authorList>
            <person name="Shade A."/>
        </authorList>
    </citation>
    <scope>NUCLEOTIDE SEQUENCE [LARGE SCALE GENOMIC DNA]</scope>
    <source>
        <strain evidence="3">SORGH_AS_0422</strain>
    </source>
</reference>
<accession>A0ABU3GSQ3</accession>
<proteinExistence type="predicted"/>
<gene>
    <name evidence="2" type="ORF">QE417_001683</name>
</gene>